<dbReference type="GO" id="GO:0016787">
    <property type="term" value="F:hydrolase activity"/>
    <property type="evidence" value="ECO:0007669"/>
    <property type="project" value="InterPro"/>
</dbReference>
<sequence>MQQGDVRIGAEGLCGILTVPDRAAGLVIVAHGSDGRLAPRTAEVARTLNDRGFATLLLDLRRPEEEADRVIVFDIALFASRLASAVWWVRGEEALRDLRIGLFGASTGACAALLTAAQPNMEIDAVVARGGRPDLAGAALEKVEAPTLLILGGDDGPAVAPSRDAFRHPREPSELVVVPGATHLFEEPGALETVSKHAGDWFCRYLSPGGEADPGQDEPVPFRDRRDAGRLMAAALMHLVEDDPVVLALPRGGVPVAFEIATALRAPLDLILVRKLGAPHEPELGIGAIVEGDCLGRVLNEEIVRELRVPDAYIEAETRRQLETIEARRRVYLGGRPPVPVEGRTAIVVDDGIATGGTLRAALEGLARRRPARIVLAVPVAAARVLESFRGEVDEIVCLSAPGRFYSVGQSYRDFTQTRDEEVIDLLARARARDAG</sequence>
<reference evidence="3 4" key="1">
    <citation type="submission" date="2016-10" db="EMBL/GenBank/DDBJ databases">
        <authorList>
            <person name="de Groot N.N."/>
        </authorList>
    </citation>
    <scope>NUCLEOTIDE SEQUENCE [LARGE SCALE GENOMIC DNA]</scope>
    <source>
        <strain evidence="3 4">A52C2</strain>
    </source>
</reference>
<accession>A0A1H9A4T8</accession>
<evidence type="ECO:0000259" key="2">
    <source>
        <dbReference type="Pfam" id="PF01738"/>
    </source>
</evidence>
<dbReference type="InterPro" id="IPR029057">
    <property type="entry name" value="PRTase-like"/>
</dbReference>
<feature type="domain" description="Phosphoribosyltransferase" evidence="1">
    <location>
        <begin position="228"/>
        <end position="382"/>
    </location>
</feature>
<protein>
    <submittedName>
        <fullName evidence="3">Predicted phosphoribosyltransferase</fullName>
    </submittedName>
</protein>
<dbReference type="Proteomes" id="UP000199647">
    <property type="component" value="Unassembled WGS sequence"/>
</dbReference>
<dbReference type="STRING" id="1855383.SAMN05216548_101327"/>
<feature type="domain" description="Dienelactone hydrolase" evidence="2">
    <location>
        <begin position="19"/>
        <end position="190"/>
    </location>
</feature>
<evidence type="ECO:0000313" key="3">
    <source>
        <dbReference type="EMBL" id="SEP71710.1"/>
    </source>
</evidence>
<dbReference type="Pfam" id="PF01738">
    <property type="entry name" value="DLH"/>
    <property type="match status" value="1"/>
</dbReference>
<dbReference type="EMBL" id="FOFG01000001">
    <property type="protein sequence ID" value="SEP71710.1"/>
    <property type="molecule type" value="Genomic_DNA"/>
</dbReference>
<dbReference type="Gene3D" id="3.40.50.1820">
    <property type="entry name" value="alpha/beta hydrolase"/>
    <property type="match status" value="1"/>
</dbReference>
<dbReference type="InterPro" id="IPR029058">
    <property type="entry name" value="AB_hydrolase_fold"/>
</dbReference>
<evidence type="ECO:0000313" key="4">
    <source>
        <dbReference type="Proteomes" id="UP000199647"/>
    </source>
</evidence>
<dbReference type="InterPro" id="IPR000836">
    <property type="entry name" value="PRTase_dom"/>
</dbReference>
<keyword evidence="4" id="KW-1185">Reference proteome</keyword>
<dbReference type="AlphaFoldDB" id="A0A1H9A4T8"/>
<evidence type="ECO:0000259" key="1">
    <source>
        <dbReference type="Pfam" id="PF00156"/>
    </source>
</evidence>
<keyword evidence="3" id="KW-0328">Glycosyltransferase</keyword>
<name>A0A1H9A4T8_9HYPH</name>
<dbReference type="GO" id="GO:0016757">
    <property type="term" value="F:glycosyltransferase activity"/>
    <property type="evidence" value="ECO:0007669"/>
    <property type="project" value="UniProtKB-KW"/>
</dbReference>
<dbReference type="InterPro" id="IPR002925">
    <property type="entry name" value="Dienelactn_hydro"/>
</dbReference>
<organism evidence="3 4">
    <name type="scientific">Faunimonas pinastri</name>
    <dbReference type="NCBI Taxonomy" id="1855383"/>
    <lineage>
        <taxon>Bacteria</taxon>
        <taxon>Pseudomonadati</taxon>
        <taxon>Pseudomonadota</taxon>
        <taxon>Alphaproteobacteria</taxon>
        <taxon>Hyphomicrobiales</taxon>
        <taxon>Afifellaceae</taxon>
        <taxon>Faunimonas</taxon>
    </lineage>
</organism>
<dbReference type="Gene3D" id="3.30.1310.20">
    <property type="entry name" value="PRTase-like"/>
    <property type="match status" value="1"/>
</dbReference>
<proteinExistence type="predicted"/>
<gene>
    <name evidence="3" type="ORF">SAMN05216548_101327</name>
</gene>
<keyword evidence="3" id="KW-0808">Transferase</keyword>
<dbReference type="SUPFAM" id="SSF53474">
    <property type="entry name" value="alpha/beta-Hydrolases"/>
    <property type="match status" value="1"/>
</dbReference>
<dbReference type="Gene3D" id="3.40.50.2020">
    <property type="match status" value="1"/>
</dbReference>
<dbReference type="SUPFAM" id="SSF53271">
    <property type="entry name" value="PRTase-like"/>
    <property type="match status" value="1"/>
</dbReference>
<dbReference type="RefSeq" id="WP_346432136.1">
    <property type="nucleotide sequence ID" value="NZ_FOFG01000001.1"/>
</dbReference>
<dbReference type="CDD" id="cd06223">
    <property type="entry name" value="PRTases_typeI"/>
    <property type="match status" value="1"/>
</dbReference>
<dbReference type="Pfam" id="PF00156">
    <property type="entry name" value="Pribosyltran"/>
    <property type="match status" value="1"/>
</dbReference>